<accession>A0AAU9NPY8</accession>
<comment type="caution">
    <text evidence="1">The sequence shown here is derived from an EMBL/GenBank/DDBJ whole genome shotgun (WGS) entry which is preliminary data.</text>
</comment>
<organism evidence="1 2">
    <name type="scientific">Lactuca virosa</name>
    <dbReference type="NCBI Taxonomy" id="75947"/>
    <lineage>
        <taxon>Eukaryota</taxon>
        <taxon>Viridiplantae</taxon>
        <taxon>Streptophyta</taxon>
        <taxon>Embryophyta</taxon>
        <taxon>Tracheophyta</taxon>
        <taxon>Spermatophyta</taxon>
        <taxon>Magnoliopsida</taxon>
        <taxon>eudicotyledons</taxon>
        <taxon>Gunneridae</taxon>
        <taxon>Pentapetalae</taxon>
        <taxon>asterids</taxon>
        <taxon>campanulids</taxon>
        <taxon>Asterales</taxon>
        <taxon>Asteraceae</taxon>
        <taxon>Cichorioideae</taxon>
        <taxon>Cichorieae</taxon>
        <taxon>Lactucinae</taxon>
        <taxon>Lactuca</taxon>
    </lineage>
</organism>
<dbReference type="EMBL" id="CAKMRJ010005412">
    <property type="protein sequence ID" value="CAH1439926.1"/>
    <property type="molecule type" value="Genomic_DNA"/>
</dbReference>
<evidence type="ECO:0000313" key="2">
    <source>
        <dbReference type="Proteomes" id="UP001157418"/>
    </source>
</evidence>
<gene>
    <name evidence="1" type="ORF">LVIROSA_LOCUS26092</name>
</gene>
<protein>
    <submittedName>
        <fullName evidence="1">Uncharacterized protein</fullName>
    </submittedName>
</protein>
<reference evidence="1 2" key="1">
    <citation type="submission" date="2022-01" db="EMBL/GenBank/DDBJ databases">
        <authorList>
            <person name="Xiong W."/>
            <person name="Schranz E."/>
        </authorList>
    </citation>
    <scope>NUCLEOTIDE SEQUENCE [LARGE SCALE GENOMIC DNA]</scope>
</reference>
<sequence length="67" mass="7902">MVPNTVKSFFVPKSTANVHVLSIKYHNQLLEMIDASQFWCGRWFIMVNTNVQRIKSQKRRQFLNTSS</sequence>
<name>A0AAU9NPY8_9ASTR</name>
<dbReference type="Proteomes" id="UP001157418">
    <property type="component" value="Unassembled WGS sequence"/>
</dbReference>
<proteinExistence type="predicted"/>
<dbReference type="AlphaFoldDB" id="A0AAU9NPY8"/>
<keyword evidence="2" id="KW-1185">Reference proteome</keyword>
<evidence type="ECO:0000313" key="1">
    <source>
        <dbReference type="EMBL" id="CAH1439926.1"/>
    </source>
</evidence>